<sequence>MRRGITQQGLNLMVEEVIYISAEDAPDDSGAWDERNTISTLEQQHVQLPGVQCLSVVEGNLLRVERRHGKTHTRFYVRPGYLDPEPVRHTHLPRWQMAVAAVALGLSAGLLWLDGFGVVHGAMPLWGLVALLGLTGAGAAWWAYRDYGRSLSFVSRNGQVPLFRVMEGLPDGACCKQFLEVLRRAMDASHSGLPREPDRFLVEELKEHRRLVGAGGLDTETYNAAKACILRRHGRETTGAHQPN</sequence>
<feature type="transmembrane region" description="Helical" evidence="1">
    <location>
        <begin position="125"/>
        <end position="144"/>
    </location>
</feature>
<dbReference type="EMBL" id="MVBK01000117">
    <property type="protein sequence ID" value="OOG21981.1"/>
    <property type="molecule type" value="Genomic_DNA"/>
</dbReference>
<protein>
    <submittedName>
        <fullName evidence="2">Uncharacterized protein</fullName>
    </submittedName>
</protein>
<comment type="caution">
    <text evidence="2">The sequence shown here is derived from an EMBL/GenBank/DDBJ whole genome shotgun (WGS) entry which is preliminary data.</text>
</comment>
<organism evidence="2 3">
    <name type="scientific">Thioalkalivibrio denitrificans</name>
    <dbReference type="NCBI Taxonomy" id="108003"/>
    <lineage>
        <taxon>Bacteria</taxon>
        <taxon>Pseudomonadati</taxon>
        <taxon>Pseudomonadota</taxon>
        <taxon>Gammaproteobacteria</taxon>
        <taxon>Chromatiales</taxon>
        <taxon>Ectothiorhodospiraceae</taxon>
        <taxon>Thioalkalivibrio</taxon>
    </lineage>
</organism>
<feature type="transmembrane region" description="Helical" evidence="1">
    <location>
        <begin position="95"/>
        <end position="113"/>
    </location>
</feature>
<dbReference type="AlphaFoldDB" id="A0A1V3NAF0"/>
<keyword evidence="1" id="KW-0812">Transmembrane</keyword>
<accession>A0A1V3NAF0</accession>
<gene>
    <name evidence="2" type="ORF">B1C78_15810</name>
</gene>
<reference evidence="2 3" key="1">
    <citation type="submission" date="2017-02" db="EMBL/GenBank/DDBJ databases">
        <title>Genomic diversity within the haloalkaliphilic genus Thioalkalivibrio.</title>
        <authorList>
            <person name="Ahn A.-C."/>
            <person name="Meier-Kolthoff J."/>
            <person name="Overmars L."/>
            <person name="Richter M."/>
            <person name="Woyke T."/>
            <person name="Sorokin D.Y."/>
            <person name="Muyzer G."/>
        </authorList>
    </citation>
    <scope>NUCLEOTIDE SEQUENCE [LARGE SCALE GENOMIC DNA]</scope>
    <source>
        <strain evidence="2 3">ALJD</strain>
    </source>
</reference>
<keyword evidence="3" id="KW-1185">Reference proteome</keyword>
<evidence type="ECO:0000313" key="3">
    <source>
        <dbReference type="Proteomes" id="UP000189462"/>
    </source>
</evidence>
<dbReference type="Proteomes" id="UP000189462">
    <property type="component" value="Unassembled WGS sequence"/>
</dbReference>
<evidence type="ECO:0000256" key="1">
    <source>
        <dbReference type="SAM" id="Phobius"/>
    </source>
</evidence>
<proteinExistence type="predicted"/>
<evidence type="ECO:0000313" key="2">
    <source>
        <dbReference type="EMBL" id="OOG21981.1"/>
    </source>
</evidence>
<keyword evidence="1" id="KW-1133">Transmembrane helix</keyword>
<name>A0A1V3NAF0_9GAMM</name>
<keyword evidence="1" id="KW-0472">Membrane</keyword>